<gene>
    <name evidence="1" type="ORF">MGWOODY_Smn3311</name>
</gene>
<sequence length="186" mass="20521">MSKVSGNEMRTLIEGFYDRIASDASIDDTMRAQILASNVPQLPDDPGPGHLAAWDELAGMLADDEFVREMRQAMNAFWTDTLDPAAYQAASMEAYDASARAVAGGLSPDSDQAATIARHWLERSAAAMGRRPDRAFADWHMAQYQQLSGRIGRYRQLLAELRGQKASGEEQAAWTWLNQAIRATLS</sequence>
<accession>A0A160TES5</accession>
<proteinExistence type="predicted"/>
<evidence type="ECO:0000313" key="1">
    <source>
        <dbReference type="EMBL" id="CUS43150.1"/>
    </source>
</evidence>
<protein>
    <submittedName>
        <fullName evidence="1">Possible regulator</fullName>
    </submittedName>
</protein>
<dbReference type="EMBL" id="CZQE01000012">
    <property type="protein sequence ID" value="CUS43150.1"/>
    <property type="molecule type" value="Genomic_DNA"/>
</dbReference>
<organism evidence="1">
    <name type="scientific">hydrothermal vent metagenome</name>
    <dbReference type="NCBI Taxonomy" id="652676"/>
    <lineage>
        <taxon>unclassified sequences</taxon>
        <taxon>metagenomes</taxon>
        <taxon>ecological metagenomes</taxon>
    </lineage>
</organism>
<reference evidence="1" key="1">
    <citation type="submission" date="2015-10" db="EMBL/GenBank/DDBJ databases">
        <authorList>
            <person name="Gilbert D.G."/>
        </authorList>
    </citation>
    <scope>NUCLEOTIDE SEQUENCE</scope>
</reference>
<name>A0A160TES5_9ZZZZ</name>
<dbReference type="AlphaFoldDB" id="A0A160TES5"/>